<name>A0ABM8B6K6_9BIFI</name>
<organism evidence="11 12">
    <name type="scientific">Bombiscardovia nodaiensis</name>
    <dbReference type="NCBI Taxonomy" id="2932181"/>
    <lineage>
        <taxon>Bacteria</taxon>
        <taxon>Bacillati</taxon>
        <taxon>Actinomycetota</taxon>
        <taxon>Actinomycetes</taxon>
        <taxon>Bifidobacteriales</taxon>
        <taxon>Bifidobacteriaceae</taxon>
        <taxon>Bombiscardovia</taxon>
    </lineage>
</organism>
<feature type="transmembrane region" description="Helical" evidence="8">
    <location>
        <begin position="286"/>
        <end position="308"/>
    </location>
</feature>
<feature type="domain" description="ABC3 transporter permease C-terminal" evidence="9">
    <location>
        <begin position="286"/>
        <end position="398"/>
    </location>
</feature>
<evidence type="ECO:0000256" key="5">
    <source>
        <dbReference type="ARBA" id="ARBA00023136"/>
    </source>
</evidence>
<feature type="transmembrane region" description="Helical" evidence="8">
    <location>
        <begin position="378"/>
        <end position="399"/>
    </location>
</feature>
<keyword evidence="12" id="KW-1185">Reference proteome</keyword>
<evidence type="ECO:0000256" key="7">
    <source>
        <dbReference type="SAM" id="MobiDB-lite"/>
    </source>
</evidence>
<protein>
    <submittedName>
        <fullName evidence="11">Peptide ABC transporter permease</fullName>
    </submittedName>
</protein>
<dbReference type="Proteomes" id="UP001321766">
    <property type="component" value="Chromosome"/>
</dbReference>
<sequence length="452" mass="47822">MFVLKNAWRAVTRNKARNITFLIVCIAVSASCVVGLTIVQADEATKTTIYESQAVDAVINPKNQGSSKAAKPLGWQEYSQYAQTVQASNIQFTVYYYETANAHFTDLKPVGSASDLQLVGLSDSTALPKGPYGKVTKTEGKNIDFSGNSANSVMVSQPLAAANKLKVGSTIKLENAKEADKSVDMKVVGIFEAQGKDATGPAANAIYSSFSDFSSNGYDQASDPGDKGHELKVVFQLQNPAAYRSFKQALSKAGLSSKKYEVTSPSLDAYNRSVQPLHDEVGKIRIMLIAILAFGALLALVWLAFGLMPRANELGMAITIGVTKARIGWQLALETLLLTIPGLALGMGLGTALCPPAVRSATSLAGIRQMPTGSNLWRVAGTGLIVCLVLAIAASLYAAAFKTSRLYDSAPVASKQAADNSDSEQASEHSAQDSTSDSKASEASKTDVKEKA</sequence>
<dbReference type="InterPro" id="IPR050250">
    <property type="entry name" value="Macrolide_Exporter_MacB"/>
</dbReference>
<evidence type="ECO:0000259" key="10">
    <source>
        <dbReference type="Pfam" id="PF12704"/>
    </source>
</evidence>
<comment type="similarity">
    <text evidence="6">Belongs to the ABC-4 integral membrane protein family.</text>
</comment>
<evidence type="ECO:0000256" key="4">
    <source>
        <dbReference type="ARBA" id="ARBA00022989"/>
    </source>
</evidence>
<dbReference type="Pfam" id="PF02687">
    <property type="entry name" value="FtsX"/>
    <property type="match status" value="1"/>
</dbReference>
<keyword evidence="5 8" id="KW-0472">Membrane</keyword>
<accession>A0ABM8B6K6</accession>
<evidence type="ECO:0000313" key="12">
    <source>
        <dbReference type="Proteomes" id="UP001321766"/>
    </source>
</evidence>
<reference evidence="11 12" key="1">
    <citation type="journal article" date="2023" name="Microbiol. Spectr.">
        <title>Symbiosis of Carpenter Bees with Uncharacterized Lactic Acid Bacteria Showing NAD Auxotrophy.</title>
        <authorList>
            <person name="Kawasaki S."/>
            <person name="Ozawa K."/>
            <person name="Mori T."/>
            <person name="Yamamoto A."/>
            <person name="Ito M."/>
            <person name="Ohkuma M."/>
            <person name="Sakamoto M."/>
            <person name="Matsutani M."/>
        </authorList>
    </citation>
    <scope>NUCLEOTIDE SEQUENCE [LARGE SCALE GENOMIC DNA]</scope>
    <source>
        <strain evidence="11 12">Kim37-2</strain>
    </source>
</reference>
<keyword evidence="2" id="KW-1003">Cell membrane</keyword>
<feature type="region of interest" description="Disordered" evidence="7">
    <location>
        <begin position="413"/>
        <end position="452"/>
    </location>
</feature>
<evidence type="ECO:0000256" key="1">
    <source>
        <dbReference type="ARBA" id="ARBA00004651"/>
    </source>
</evidence>
<dbReference type="PROSITE" id="PS51257">
    <property type="entry name" value="PROKAR_LIPOPROTEIN"/>
    <property type="match status" value="1"/>
</dbReference>
<gene>
    <name evidence="11" type="ORF">KIM372_02650</name>
</gene>
<dbReference type="PANTHER" id="PTHR30572:SF9">
    <property type="entry name" value="ABC TRANSPORTER PERMEASE PROTEIN"/>
    <property type="match status" value="1"/>
</dbReference>
<keyword evidence="4 8" id="KW-1133">Transmembrane helix</keyword>
<dbReference type="InterPro" id="IPR025857">
    <property type="entry name" value="MacB_PCD"/>
</dbReference>
<evidence type="ECO:0000256" key="6">
    <source>
        <dbReference type="ARBA" id="ARBA00038076"/>
    </source>
</evidence>
<feature type="compositionally biased region" description="Basic and acidic residues" evidence="7">
    <location>
        <begin position="439"/>
        <end position="452"/>
    </location>
</feature>
<evidence type="ECO:0000256" key="8">
    <source>
        <dbReference type="SAM" id="Phobius"/>
    </source>
</evidence>
<evidence type="ECO:0000256" key="3">
    <source>
        <dbReference type="ARBA" id="ARBA00022692"/>
    </source>
</evidence>
<dbReference type="PANTHER" id="PTHR30572">
    <property type="entry name" value="MEMBRANE COMPONENT OF TRANSPORTER-RELATED"/>
    <property type="match status" value="1"/>
</dbReference>
<comment type="subcellular location">
    <subcellularLocation>
        <location evidence="1">Cell membrane</location>
        <topology evidence="1">Multi-pass membrane protein</topology>
    </subcellularLocation>
</comment>
<evidence type="ECO:0000256" key="2">
    <source>
        <dbReference type="ARBA" id="ARBA00022475"/>
    </source>
</evidence>
<feature type="transmembrane region" description="Helical" evidence="8">
    <location>
        <begin position="336"/>
        <end position="358"/>
    </location>
</feature>
<dbReference type="InterPro" id="IPR003838">
    <property type="entry name" value="ABC3_permease_C"/>
</dbReference>
<feature type="domain" description="MacB-like periplasmic core" evidence="10">
    <location>
        <begin position="19"/>
        <end position="251"/>
    </location>
</feature>
<proteinExistence type="inferred from homology"/>
<dbReference type="EMBL" id="AP026798">
    <property type="protein sequence ID" value="BDR52358.1"/>
    <property type="molecule type" value="Genomic_DNA"/>
</dbReference>
<dbReference type="Pfam" id="PF12704">
    <property type="entry name" value="MacB_PCD"/>
    <property type="match status" value="1"/>
</dbReference>
<evidence type="ECO:0000313" key="11">
    <source>
        <dbReference type="EMBL" id="BDR52358.1"/>
    </source>
</evidence>
<evidence type="ECO:0000259" key="9">
    <source>
        <dbReference type="Pfam" id="PF02687"/>
    </source>
</evidence>
<keyword evidence="3 8" id="KW-0812">Transmembrane</keyword>